<keyword evidence="2 6" id="KW-0812">Transmembrane</keyword>
<feature type="transmembrane region" description="Helical" evidence="6">
    <location>
        <begin position="55"/>
        <end position="73"/>
    </location>
</feature>
<dbReference type="InterPro" id="IPR010652">
    <property type="entry name" value="DUF1232"/>
</dbReference>
<evidence type="ECO:0000256" key="1">
    <source>
        <dbReference type="ARBA" id="ARBA00004127"/>
    </source>
</evidence>
<organism evidence="8">
    <name type="scientific">hydrothermal vent metagenome</name>
    <dbReference type="NCBI Taxonomy" id="652676"/>
    <lineage>
        <taxon>unclassified sequences</taxon>
        <taxon>metagenomes</taxon>
        <taxon>ecological metagenomes</taxon>
    </lineage>
</organism>
<comment type="subcellular location">
    <subcellularLocation>
        <location evidence="1">Endomembrane system</location>
        <topology evidence="1">Multi-pass membrane protein</topology>
    </subcellularLocation>
</comment>
<feature type="domain" description="DUF1232" evidence="7">
    <location>
        <begin position="32"/>
        <end position="67"/>
    </location>
</feature>
<evidence type="ECO:0000259" key="7">
    <source>
        <dbReference type="Pfam" id="PF06803"/>
    </source>
</evidence>
<protein>
    <recommendedName>
        <fullName evidence="7">DUF1232 domain-containing protein</fullName>
    </recommendedName>
</protein>
<evidence type="ECO:0000256" key="3">
    <source>
        <dbReference type="ARBA" id="ARBA00022989"/>
    </source>
</evidence>
<evidence type="ECO:0000313" key="8">
    <source>
        <dbReference type="EMBL" id="VAW15500.1"/>
    </source>
</evidence>
<keyword evidence="4 6" id="KW-0472">Membrane</keyword>
<keyword evidence="3 6" id="KW-1133">Transmembrane helix</keyword>
<dbReference type="AlphaFoldDB" id="A0A3B0TF29"/>
<accession>A0A3B0TF29</accession>
<dbReference type="EMBL" id="UOEO01000034">
    <property type="protein sequence ID" value="VAW15500.1"/>
    <property type="molecule type" value="Genomic_DNA"/>
</dbReference>
<gene>
    <name evidence="8" type="ORF">MNBD_ALPHA12-624</name>
</gene>
<dbReference type="GO" id="GO:0012505">
    <property type="term" value="C:endomembrane system"/>
    <property type="evidence" value="ECO:0007669"/>
    <property type="project" value="UniProtKB-SubCell"/>
</dbReference>
<proteinExistence type="predicted"/>
<evidence type="ECO:0000256" key="2">
    <source>
        <dbReference type="ARBA" id="ARBA00022692"/>
    </source>
</evidence>
<name>A0A3B0TF29_9ZZZZ</name>
<evidence type="ECO:0000256" key="4">
    <source>
        <dbReference type="ARBA" id="ARBA00023136"/>
    </source>
</evidence>
<feature type="transmembrane region" description="Helical" evidence="6">
    <location>
        <begin position="21"/>
        <end position="43"/>
    </location>
</feature>
<feature type="compositionally biased region" description="Low complexity" evidence="5">
    <location>
        <begin position="82"/>
        <end position="92"/>
    </location>
</feature>
<sequence length="114" mass="12945">MGRVLSRLVIFRRQIILLWRAFWHPATPFYLKALMVGIVAYVISPIDLMPDFLVGLGWIDDILLVTFAVNWIVGRLERVDFSQSNSSSSGYDDFNDDPENDNNGPTIDGTAKRL</sequence>
<evidence type="ECO:0000256" key="6">
    <source>
        <dbReference type="SAM" id="Phobius"/>
    </source>
</evidence>
<feature type="region of interest" description="Disordered" evidence="5">
    <location>
        <begin position="82"/>
        <end position="114"/>
    </location>
</feature>
<evidence type="ECO:0000256" key="5">
    <source>
        <dbReference type="SAM" id="MobiDB-lite"/>
    </source>
</evidence>
<reference evidence="8" key="1">
    <citation type="submission" date="2018-06" db="EMBL/GenBank/DDBJ databases">
        <authorList>
            <person name="Zhirakovskaya E."/>
        </authorList>
    </citation>
    <scope>NUCLEOTIDE SEQUENCE</scope>
</reference>
<dbReference type="Pfam" id="PF06803">
    <property type="entry name" value="DUF1232"/>
    <property type="match status" value="1"/>
</dbReference>